<dbReference type="EMBL" id="VBAL01000324">
    <property type="protein sequence ID" value="TMI94560.1"/>
    <property type="molecule type" value="Genomic_DNA"/>
</dbReference>
<evidence type="ECO:0000256" key="1">
    <source>
        <dbReference type="SAM" id="MobiDB-lite"/>
    </source>
</evidence>
<comment type="caution">
    <text evidence="3">The sequence shown here is derived from an EMBL/GenBank/DDBJ whole genome shotgun (WGS) entry which is preliminary data.</text>
</comment>
<feature type="transmembrane region" description="Helical" evidence="2">
    <location>
        <begin position="108"/>
        <end position="129"/>
    </location>
</feature>
<keyword evidence="2" id="KW-0472">Membrane</keyword>
<gene>
    <name evidence="3" type="ORF">E6H01_14875</name>
</gene>
<organism evidence="3 4">
    <name type="scientific">Candidatus Segetimicrobium genomatis</name>
    <dbReference type="NCBI Taxonomy" id="2569760"/>
    <lineage>
        <taxon>Bacteria</taxon>
        <taxon>Bacillati</taxon>
        <taxon>Candidatus Sysuimicrobiota</taxon>
        <taxon>Candidatus Sysuimicrobiia</taxon>
        <taxon>Candidatus Sysuimicrobiales</taxon>
        <taxon>Candidatus Segetimicrobiaceae</taxon>
        <taxon>Candidatus Segetimicrobium</taxon>
    </lineage>
</organism>
<name>A0A537KFL0_9BACT</name>
<protein>
    <submittedName>
        <fullName evidence="3">DUF2079 domain-containing protein</fullName>
    </submittedName>
</protein>
<feature type="compositionally biased region" description="Low complexity" evidence="1">
    <location>
        <begin position="24"/>
        <end position="38"/>
    </location>
</feature>
<evidence type="ECO:0000313" key="4">
    <source>
        <dbReference type="Proteomes" id="UP000319353"/>
    </source>
</evidence>
<evidence type="ECO:0000313" key="3">
    <source>
        <dbReference type="EMBL" id="TMI94560.1"/>
    </source>
</evidence>
<feature type="transmembrane region" description="Helical" evidence="2">
    <location>
        <begin position="141"/>
        <end position="162"/>
    </location>
</feature>
<evidence type="ECO:0000256" key="2">
    <source>
        <dbReference type="SAM" id="Phobius"/>
    </source>
</evidence>
<proteinExistence type="predicted"/>
<feature type="transmembrane region" description="Helical" evidence="2">
    <location>
        <begin position="67"/>
        <end position="88"/>
    </location>
</feature>
<sequence>MSPSCSIGGGLAPRSSPSAPPGSPHSSRSSCRPSQAPRTATGPTRHLVRHPISSLQLLVDNPIKRKLVGGLLGAWLFLPLASPISLVAIPTLLERLWSSNPALWSASFHYSLVIAPILAFAAIDGLARLQHRLSLPRWRGRIAVGVSFALLAAGLILSFGVVRPLDELATYISASQASTIQSCLNVIPPDASVSASNKLLPHLSHRAEIYLLTLKSDASYVAIDLDTYLGQFFPGEQAQIRTIISQALADGYGVACSRGTTVVLHRGGGGGTLSPELSAFLAQAG</sequence>
<dbReference type="Proteomes" id="UP000319353">
    <property type="component" value="Unassembled WGS sequence"/>
</dbReference>
<keyword evidence="2" id="KW-1133">Transmembrane helix</keyword>
<dbReference type="AlphaFoldDB" id="A0A537KFL0"/>
<dbReference type="Pfam" id="PF09852">
    <property type="entry name" value="DUF2079"/>
    <property type="match status" value="1"/>
</dbReference>
<feature type="region of interest" description="Disordered" evidence="1">
    <location>
        <begin position="1"/>
        <end position="45"/>
    </location>
</feature>
<accession>A0A537KFL0</accession>
<dbReference type="InterPro" id="IPR018650">
    <property type="entry name" value="STSV1_Orf64"/>
</dbReference>
<reference evidence="3 4" key="1">
    <citation type="journal article" date="2019" name="Nat. Microbiol.">
        <title>Mediterranean grassland soil C-N compound turnover is dependent on rainfall and depth, and is mediated by genomically divergent microorganisms.</title>
        <authorList>
            <person name="Diamond S."/>
            <person name="Andeer P.F."/>
            <person name="Li Z."/>
            <person name="Crits-Christoph A."/>
            <person name="Burstein D."/>
            <person name="Anantharaman K."/>
            <person name="Lane K.R."/>
            <person name="Thomas B.C."/>
            <person name="Pan C."/>
            <person name="Northen T.R."/>
            <person name="Banfield J.F."/>
        </authorList>
    </citation>
    <scope>NUCLEOTIDE SEQUENCE [LARGE SCALE GENOMIC DNA]</scope>
    <source>
        <strain evidence="3">NP_4</strain>
    </source>
</reference>
<keyword evidence="2" id="KW-0812">Transmembrane</keyword>